<reference evidence="1 2" key="1">
    <citation type="journal article" date="2016" name="Int. J. Syst. Evol. Microbiol.">
        <title>Desulfotomaculum ferrireducens sp. nov., a moderately thermophilic sulfate-reducing and dissimilatory Fe(III)-reducing bacterium isolated from compost.</title>
        <authorList>
            <person name="Yang G."/>
            <person name="Guo J."/>
            <person name="Zhuang L."/>
            <person name="Yuan Y."/>
            <person name="Zhou S."/>
        </authorList>
    </citation>
    <scope>NUCLEOTIDE SEQUENCE [LARGE SCALE GENOMIC DNA]</scope>
    <source>
        <strain evidence="1 2">GSS09</strain>
    </source>
</reference>
<keyword evidence="2" id="KW-1185">Reference proteome</keyword>
<dbReference type="RefSeq" id="WP_077712783.1">
    <property type="nucleotide sequence ID" value="NZ_CP019698.1"/>
</dbReference>
<dbReference type="EMBL" id="CP019698">
    <property type="protein sequence ID" value="AQS57817.1"/>
    <property type="molecule type" value="Genomic_DNA"/>
</dbReference>
<dbReference type="OrthoDB" id="1753657at2"/>
<evidence type="ECO:0000313" key="1">
    <source>
        <dbReference type="EMBL" id="AQS57817.1"/>
    </source>
</evidence>
<accession>A0A1S6ISS2</accession>
<organism evidence="1 2">
    <name type="scientific">Desulforamulus ferrireducens</name>
    <dbReference type="NCBI Taxonomy" id="1833852"/>
    <lineage>
        <taxon>Bacteria</taxon>
        <taxon>Bacillati</taxon>
        <taxon>Bacillota</taxon>
        <taxon>Clostridia</taxon>
        <taxon>Eubacteriales</taxon>
        <taxon>Peptococcaceae</taxon>
        <taxon>Desulforamulus</taxon>
    </lineage>
</organism>
<evidence type="ECO:0000313" key="2">
    <source>
        <dbReference type="Proteomes" id="UP000189464"/>
    </source>
</evidence>
<protein>
    <submittedName>
        <fullName evidence="1">Sigma-G inhibitor, Gin</fullName>
    </submittedName>
</protein>
<gene>
    <name evidence="1" type="ORF">B0537_01065</name>
</gene>
<dbReference type="Proteomes" id="UP000189464">
    <property type="component" value="Chromosome"/>
</dbReference>
<dbReference type="Pfam" id="PF10764">
    <property type="entry name" value="Gin"/>
    <property type="match status" value="1"/>
</dbReference>
<dbReference type="KEGG" id="dfg:B0537_01065"/>
<name>A0A1S6ISS2_9FIRM</name>
<proteinExistence type="predicted"/>
<dbReference type="InterPro" id="IPR019700">
    <property type="entry name" value="Sigma-G_inhibitor_Gin"/>
</dbReference>
<dbReference type="AlphaFoldDB" id="A0A1S6ISS2"/>
<sequence>MKKASQCVLCQSKIKEDNLGIVVLGKCICADCEQKITHLAGDDPAYDFYKGGLKKIWFNEA</sequence>